<keyword evidence="4 12" id="KW-0032">Aminotransferase</keyword>
<evidence type="ECO:0000313" key="14">
    <source>
        <dbReference type="EMBL" id="KAJ3090931.1"/>
    </source>
</evidence>
<dbReference type="NCBIfam" id="TIGR01364">
    <property type="entry name" value="serC_1"/>
    <property type="match status" value="1"/>
</dbReference>
<evidence type="ECO:0000256" key="7">
    <source>
        <dbReference type="ARBA" id="ARBA00022898"/>
    </source>
</evidence>
<name>A0AAD5SR12_9FUNG</name>
<sequence>MKNTRFDNTGKRILNFSAGPGLMPATVLATAAAEMSTFSQGHSLMELSHRSAPFEKLLEETEVSFRRLLNIPSNYKVLFMQGGATLQFSCIALNLCAGANAGTKADYIVTGAWSQKGHEEAVRLLGSDRVNLVVNTKSSKHNGDIPPLSTWNFSDKQSFVFYCDNETVHGVEFGSKFPFHAIAKDVPIVCDMSSSILSQPVDVSKFGLIFAGAQKNMGPAGVTVVIVREDLLVASYKYPQPFPLMLDYSTYATSHSMHNTPPTYPIYLCGLVFKWLETKIGGLIEMEKINAAKAACLYEAIENSNGFYSCPVKKDYRSRMNVTFLVKGDFEKEFLAEAEKNGMIQLAGHRSVGGVRASLYNAMPLDGVQALVSFMKEFASARF</sequence>
<evidence type="ECO:0000256" key="10">
    <source>
        <dbReference type="ARBA" id="ARBA00049007"/>
    </source>
</evidence>
<evidence type="ECO:0000256" key="2">
    <source>
        <dbReference type="ARBA" id="ARBA00005099"/>
    </source>
</evidence>
<dbReference type="FunFam" id="3.40.640.10:FF:000010">
    <property type="entry name" value="Phosphoserine aminotransferase"/>
    <property type="match status" value="1"/>
</dbReference>
<dbReference type="InterPro" id="IPR022278">
    <property type="entry name" value="Pser_aminoTfrase"/>
</dbReference>
<protein>
    <recommendedName>
        <fullName evidence="12">Phosphoserine aminotransferase</fullName>
        <ecNumber evidence="12">2.6.1.52</ecNumber>
    </recommendedName>
</protein>
<evidence type="ECO:0000256" key="9">
    <source>
        <dbReference type="ARBA" id="ARBA00047630"/>
    </source>
</evidence>
<evidence type="ECO:0000256" key="3">
    <source>
        <dbReference type="ARBA" id="ARBA00006904"/>
    </source>
</evidence>
<dbReference type="PANTHER" id="PTHR43247">
    <property type="entry name" value="PHOSPHOSERINE AMINOTRANSFERASE"/>
    <property type="match status" value="1"/>
</dbReference>
<dbReference type="InterPro" id="IPR020578">
    <property type="entry name" value="Aminotrans_V_PyrdxlP_BS"/>
</dbReference>
<dbReference type="InterPro" id="IPR015424">
    <property type="entry name" value="PyrdxlP-dep_Trfase"/>
</dbReference>
<comment type="pathway">
    <text evidence="2 12">Amino-acid biosynthesis; L-serine biosynthesis; L-serine from 3-phospho-D-glycerate: step 2/3.</text>
</comment>
<dbReference type="EC" id="2.6.1.52" evidence="12"/>
<keyword evidence="6 12" id="KW-0808">Transferase</keyword>
<evidence type="ECO:0000256" key="8">
    <source>
        <dbReference type="ARBA" id="ARBA00023299"/>
    </source>
</evidence>
<dbReference type="Proteomes" id="UP001211907">
    <property type="component" value="Unassembled WGS sequence"/>
</dbReference>
<comment type="catalytic activity">
    <reaction evidence="10 12">
        <text>O-phospho-L-serine + 2-oxoglutarate = 3-phosphooxypyruvate + L-glutamate</text>
        <dbReference type="Rhea" id="RHEA:14329"/>
        <dbReference type="ChEBI" id="CHEBI:16810"/>
        <dbReference type="ChEBI" id="CHEBI:18110"/>
        <dbReference type="ChEBI" id="CHEBI:29985"/>
        <dbReference type="ChEBI" id="CHEBI:57524"/>
        <dbReference type="EC" id="2.6.1.52"/>
    </reaction>
</comment>
<reference evidence="14" key="1">
    <citation type="submission" date="2020-05" db="EMBL/GenBank/DDBJ databases">
        <title>Phylogenomic resolution of chytrid fungi.</title>
        <authorList>
            <person name="Stajich J.E."/>
            <person name="Amses K."/>
            <person name="Simmons R."/>
            <person name="Seto K."/>
            <person name="Myers J."/>
            <person name="Bonds A."/>
            <person name="Quandt C.A."/>
            <person name="Barry K."/>
            <person name="Liu P."/>
            <person name="Grigoriev I."/>
            <person name="Longcore J.E."/>
            <person name="James T.Y."/>
        </authorList>
    </citation>
    <scope>NUCLEOTIDE SEQUENCE</scope>
    <source>
        <strain evidence="14">JEL0513</strain>
    </source>
</reference>
<dbReference type="SUPFAM" id="SSF53383">
    <property type="entry name" value="PLP-dependent transferases"/>
    <property type="match status" value="1"/>
</dbReference>
<gene>
    <name evidence="14" type="ORF">HK100_007313</name>
</gene>
<dbReference type="HAMAP" id="MF_00160">
    <property type="entry name" value="SerC_aminotrans_5"/>
    <property type="match status" value="1"/>
</dbReference>
<dbReference type="GO" id="GO:0005737">
    <property type="term" value="C:cytoplasm"/>
    <property type="evidence" value="ECO:0007669"/>
    <property type="project" value="TreeGrafter"/>
</dbReference>
<proteinExistence type="inferred from homology"/>
<evidence type="ECO:0000256" key="11">
    <source>
        <dbReference type="RuleBase" id="RU004504"/>
    </source>
</evidence>
<comment type="catalytic activity">
    <reaction evidence="9">
        <text>4-(phosphooxy)-L-threonine + 2-oxoglutarate = (R)-3-hydroxy-2-oxo-4-phosphooxybutanoate + L-glutamate</text>
        <dbReference type="Rhea" id="RHEA:16573"/>
        <dbReference type="ChEBI" id="CHEBI:16810"/>
        <dbReference type="ChEBI" id="CHEBI:29985"/>
        <dbReference type="ChEBI" id="CHEBI:58452"/>
        <dbReference type="ChEBI" id="CHEBI:58538"/>
        <dbReference type="EC" id="2.6.1.52"/>
    </reaction>
</comment>
<dbReference type="EMBL" id="JADGJH010003438">
    <property type="protein sequence ID" value="KAJ3090931.1"/>
    <property type="molecule type" value="Genomic_DNA"/>
</dbReference>
<accession>A0AAD5SR12</accession>
<dbReference type="Pfam" id="PF00266">
    <property type="entry name" value="Aminotran_5"/>
    <property type="match status" value="1"/>
</dbReference>
<keyword evidence="7" id="KW-0663">Pyridoxal phosphate</keyword>
<evidence type="ECO:0000256" key="12">
    <source>
        <dbReference type="RuleBase" id="RU004505"/>
    </source>
</evidence>
<feature type="domain" description="Aminotransferase class V" evidence="13">
    <location>
        <begin position="13"/>
        <end position="371"/>
    </location>
</feature>
<dbReference type="GO" id="GO:0004648">
    <property type="term" value="F:O-phospho-L-serine:2-oxoglutarate aminotransferase activity"/>
    <property type="evidence" value="ECO:0007669"/>
    <property type="project" value="UniProtKB-EC"/>
</dbReference>
<comment type="similarity">
    <text evidence="3">Belongs to the class-V pyridoxal-phosphate-dependent aminotransferase family. SerC subfamily.</text>
</comment>
<comment type="caution">
    <text evidence="14">The sequence shown here is derived from an EMBL/GenBank/DDBJ whole genome shotgun (WGS) entry which is preliminary data.</text>
</comment>
<evidence type="ECO:0000256" key="1">
    <source>
        <dbReference type="ARBA" id="ARBA00001933"/>
    </source>
</evidence>
<evidence type="ECO:0000313" key="15">
    <source>
        <dbReference type="Proteomes" id="UP001211907"/>
    </source>
</evidence>
<dbReference type="Gene3D" id="3.40.640.10">
    <property type="entry name" value="Type I PLP-dependent aspartate aminotransferase-like (Major domain)"/>
    <property type="match status" value="1"/>
</dbReference>
<dbReference type="InterPro" id="IPR015422">
    <property type="entry name" value="PyrdxlP-dep_Trfase_small"/>
</dbReference>
<evidence type="ECO:0000259" key="13">
    <source>
        <dbReference type="Pfam" id="PF00266"/>
    </source>
</evidence>
<dbReference type="InterPro" id="IPR015421">
    <property type="entry name" value="PyrdxlP-dep_Trfase_major"/>
</dbReference>
<dbReference type="GO" id="GO:0006564">
    <property type="term" value="P:L-serine biosynthetic process"/>
    <property type="evidence" value="ECO:0007669"/>
    <property type="project" value="UniProtKB-KW"/>
</dbReference>
<keyword evidence="8 12" id="KW-0718">Serine biosynthesis</keyword>
<organism evidence="14 15">
    <name type="scientific">Physocladia obscura</name>
    <dbReference type="NCBI Taxonomy" id="109957"/>
    <lineage>
        <taxon>Eukaryota</taxon>
        <taxon>Fungi</taxon>
        <taxon>Fungi incertae sedis</taxon>
        <taxon>Chytridiomycota</taxon>
        <taxon>Chytridiomycota incertae sedis</taxon>
        <taxon>Chytridiomycetes</taxon>
        <taxon>Chytridiales</taxon>
        <taxon>Chytriomycetaceae</taxon>
        <taxon>Physocladia</taxon>
    </lineage>
</organism>
<keyword evidence="15" id="KW-1185">Reference proteome</keyword>
<evidence type="ECO:0000256" key="4">
    <source>
        <dbReference type="ARBA" id="ARBA00022576"/>
    </source>
</evidence>
<dbReference type="FunFam" id="3.90.1150.10:FF:000006">
    <property type="entry name" value="Phosphoserine aminotransferase"/>
    <property type="match status" value="1"/>
</dbReference>
<dbReference type="PANTHER" id="PTHR43247:SF1">
    <property type="entry name" value="PHOSPHOSERINE AMINOTRANSFERASE"/>
    <property type="match status" value="1"/>
</dbReference>
<dbReference type="AlphaFoldDB" id="A0AAD5SR12"/>
<evidence type="ECO:0000256" key="5">
    <source>
        <dbReference type="ARBA" id="ARBA00022605"/>
    </source>
</evidence>
<evidence type="ECO:0000256" key="6">
    <source>
        <dbReference type="ARBA" id="ARBA00022679"/>
    </source>
</evidence>
<dbReference type="Gene3D" id="3.90.1150.10">
    <property type="entry name" value="Aspartate Aminotransferase, domain 1"/>
    <property type="match status" value="1"/>
</dbReference>
<dbReference type="PIRSF" id="PIRSF000525">
    <property type="entry name" value="SerC"/>
    <property type="match status" value="1"/>
</dbReference>
<dbReference type="GO" id="GO:0030170">
    <property type="term" value="F:pyridoxal phosphate binding"/>
    <property type="evidence" value="ECO:0007669"/>
    <property type="project" value="TreeGrafter"/>
</dbReference>
<dbReference type="NCBIfam" id="NF003764">
    <property type="entry name" value="PRK05355.1"/>
    <property type="match status" value="1"/>
</dbReference>
<dbReference type="InterPro" id="IPR000192">
    <property type="entry name" value="Aminotrans_V_dom"/>
</dbReference>
<comment type="cofactor">
    <cofactor evidence="1 11">
        <name>pyridoxal 5'-phosphate</name>
        <dbReference type="ChEBI" id="CHEBI:597326"/>
    </cofactor>
</comment>
<keyword evidence="5 12" id="KW-0028">Amino-acid biosynthesis</keyword>
<dbReference type="PROSITE" id="PS00595">
    <property type="entry name" value="AA_TRANSFER_CLASS_5"/>
    <property type="match status" value="1"/>
</dbReference>